<dbReference type="OrthoDB" id="10070195at2759"/>
<proteinExistence type="predicted"/>
<dbReference type="EMBL" id="GHJT01006842">
    <property type="protein sequence ID" value="MOY40813.1"/>
    <property type="molecule type" value="Transcribed_RNA"/>
</dbReference>
<dbReference type="VEuPathDB" id="VectorBase:ISCP_003704"/>
<feature type="signal peptide" evidence="3">
    <location>
        <begin position="1"/>
        <end position="24"/>
    </location>
</feature>
<keyword evidence="2" id="KW-0812">Transmembrane</keyword>
<keyword evidence="3" id="KW-0732">Signal</keyword>
<dbReference type="VEuPathDB" id="VectorBase:ISCW016616"/>
<feature type="transmembrane region" description="Helical" evidence="2">
    <location>
        <begin position="378"/>
        <end position="399"/>
    </location>
</feature>
<feature type="compositionally biased region" description="Low complexity" evidence="1">
    <location>
        <begin position="183"/>
        <end position="201"/>
    </location>
</feature>
<reference evidence="4" key="1">
    <citation type="submission" date="2019-04" db="EMBL/GenBank/DDBJ databases">
        <title>An insight into the mialome of Ixodes scapularis.</title>
        <authorList>
            <person name="Ribeiro J.M."/>
            <person name="Mather T.N."/>
            <person name="Karim S."/>
        </authorList>
    </citation>
    <scope>NUCLEOTIDE SEQUENCE</scope>
</reference>
<feature type="compositionally biased region" description="Polar residues" evidence="1">
    <location>
        <begin position="232"/>
        <end position="253"/>
    </location>
</feature>
<evidence type="ECO:0000256" key="1">
    <source>
        <dbReference type="SAM" id="MobiDB-lite"/>
    </source>
</evidence>
<dbReference type="VEuPathDB" id="VectorBase:ISCI016616"/>
<feature type="region of interest" description="Disordered" evidence="1">
    <location>
        <begin position="75"/>
        <end position="260"/>
    </location>
</feature>
<feature type="chain" id="PRO_5020023961" evidence="3">
    <location>
        <begin position="25"/>
        <end position="424"/>
    </location>
</feature>
<sequence length="424" mass="44868">MAHFRCVAAFVCALTFLVAPTLNADVDNHHDGGSHDSSHDDVIGDESEGALEVLPAAPYDIPPLVTPEQATLFPEKQATTENDSHTVPPRSTEPETNSHVVNEESRPPPEDATTNKEGGAHITDETSLMTTEDEEDMKDSSLIPVAAGLPASRATATEPSSSRTKELLEGSGDMPEPEEHDTTPTSTSPTPTAVTVTASTPEHSTPEHSTPEHSTPAHSTPEHSTPEHSTPEHSTPAHSTPAHSTPAHSTPAHSTPARDVLASGCSERLCEEIYEAGIVATPTTLKAAEGSNFEFVCSQTRAGGNDSHWFKLRWDVTPEAGLSEKQTGGTGRARALFGKANGEGTANYTCSPDLPTGCCDPGKVGATVVLVVYVAPTYVAHIFVVSALTVAGVAFCIFIHLRKRKTYAPVATKEPRGWELKNVS</sequence>
<protein>
    <submittedName>
        <fullName evidence="4">Putative nucleolar and coiled-body phosphoprotein 1</fullName>
    </submittedName>
</protein>
<evidence type="ECO:0000256" key="2">
    <source>
        <dbReference type="SAM" id="Phobius"/>
    </source>
</evidence>
<evidence type="ECO:0000313" key="4">
    <source>
        <dbReference type="EMBL" id="MOY40813.1"/>
    </source>
</evidence>
<name>A0A4D5RUA8_IXOSC</name>
<keyword evidence="2" id="KW-0472">Membrane</keyword>
<organism evidence="4">
    <name type="scientific">Ixodes scapularis</name>
    <name type="common">Black-legged tick</name>
    <name type="synonym">Deer tick</name>
    <dbReference type="NCBI Taxonomy" id="6945"/>
    <lineage>
        <taxon>Eukaryota</taxon>
        <taxon>Metazoa</taxon>
        <taxon>Ecdysozoa</taxon>
        <taxon>Arthropoda</taxon>
        <taxon>Chelicerata</taxon>
        <taxon>Arachnida</taxon>
        <taxon>Acari</taxon>
        <taxon>Parasitiformes</taxon>
        <taxon>Ixodida</taxon>
        <taxon>Ixodoidea</taxon>
        <taxon>Ixodidae</taxon>
        <taxon>Ixodinae</taxon>
        <taxon>Ixodes</taxon>
    </lineage>
</organism>
<feature type="compositionally biased region" description="Basic and acidic residues" evidence="1">
    <location>
        <begin position="220"/>
        <end position="231"/>
    </location>
</feature>
<dbReference type="AlphaFoldDB" id="A0A4D5RUA8"/>
<evidence type="ECO:0000256" key="3">
    <source>
        <dbReference type="SAM" id="SignalP"/>
    </source>
</evidence>
<keyword evidence="2" id="KW-1133">Transmembrane helix</keyword>
<accession>A0A4D5RUA8</accession>